<dbReference type="Gene3D" id="2.40.240.10">
    <property type="entry name" value="Ribosomal Protein L25, Chain P"/>
    <property type="match status" value="2"/>
</dbReference>
<dbReference type="PROSITE" id="PS00178">
    <property type="entry name" value="AA_TRNA_LIGASE_I"/>
    <property type="match status" value="1"/>
</dbReference>
<dbReference type="Pfam" id="PF03950">
    <property type="entry name" value="tRNA-synt_1c_C"/>
    <property type="match status" value="1"/>
</dbReference>
<evidence type="ECO:0000256" key="5">
    <source>
        <dbReference type="ARBA" id="ARBA00022840"/>
    </source>
</evidence>
<dbReference type="InterPro" id="IPR020056">
    <property type="entry name" value="Rbsml_bL25/Gln-tRNA_synth_N"/>
</dbReference>
<dbReference type="NCBIfam" id="NF011291">
    <property type="entry name" value="PRK14703.1"/>
    <property type="match status" value="1"/>
</dbReference>
<sequence>MRSHVLTLLLSRARPLMVPSTRPHLKSPCHLGSLAPRAFVRALAAPTPPAQEAVPPTVAAGDGETGMERANFLRKIMEEDLRSGKHNSIVTRFPPEPNGYLHIGHAKSICVNFGLAQYFDGVTFMRFDDTNPEKEEREYIEAIQRDVRWLGFDWNAPERLTHASDNFDQFFEYALQLINDGKAYVESLSAEEIREYRGTLTQPGRNSPYRDRDVEENMRLFNSMAEGKVADGEMVLRLKIDMASPNINMRDPVIYRIKRDAEHPMTGTKWKVYPMYDYAHVLTDALEGITHSLCTLEFADHRPLYNWILEQLPVPARPRQIEFSRLNLQYCVVSKRKLIQLVQEGHVSGWDDPRMPTICGLRRRGVPPEALRLFVERTGVSKADNNIDYSVLEDCTREILDSTSPRAMAVLDPIRVVITTWPDGVVDMLEAPMHPKVPDLGTREIPFSGTVLIDRADFMEEPPNKKYQRLKPDGEVRLRYGYVIKCEEVIKDESGRVVELRCSHEPDTRQGAGKKVKGIIHWLSEEHAARGTVRLYDRLFQTPVPGAGHEDGDFLKDINPDSLQTFEDCALEPFVAEAPPGTRLQFERTGYFCVDEASTPGAITMNRVVTLRDTWASAAAASPPSPKKRKQKTPK</sequence>
<dbReference type="Gene3D" id="3.40.50.620">
    <property type="entry name" value="HUPs"/>
    <property type="match status" value="1"/>
</dbReference>
<dbReference type="InterPro" id="IPR050132">
    <property type="entry name" value="Gln/Glu-tRNA_Ligase"/>
</dbReference>
<dbReference type="EC" id="6.1.1.18" evidence="1"/>
<gene>
    <name evidence="13" type="ORF">CBRE1094_LOCUS45157</name>
</gene>
<dbReference type="InterPro" id="IPR011035">
    <property type="entry name" value="Ribosomal_bL25/Gln-tRNA_synth"/>
</dbReference>
<dbReference type="PRINTS" id="PR00987">
    <property type="entry name" value="TRNASYNTHGLU"/>
</dbReference>
<evidence type="ECO:0000256" key="8">
    <source>
        <dbReference type="ARBA" id="ARBA00048270"/>
    </source>
</evidence>
<dbReference type="SUPFAM" id="SSF52374">
    <property type="entry name" value="Nucleotidylyl transferase"/>
    <property type="match status" value="1"/>
</dbReference>
<accession>A0A7S2JLL8</accession>
<dbReference type="Pfam" id="PF00749">
    <property type="entry name" value="tRNA-synt_1c"/>
    <property type="match status" value="1"/>
</dbReference>
<dbReference type="AlphaFoldDB" id="A0A7S2JLL8"/>
<proteinExistence type="inferred from homology"/>
<dbReference type="GO" id="GO:0005524">
    <property type="term" value="F:ATP binding"/>
    <property type="evidence" value="ECO:0007669"/>
    <property type="project" value="UniProtKB-KW"/>
</dbReference>
<name>A0A7S2JLL8_9EUKA</name>
<evidence type="ECO:0000256" key="7">
    <source>
        <dbReference type="ARBA" id="ARBA00023146"/>
    </source>
</evidence>
<dbReference type="InterPro" id="IPR014729">
    <property type="entry name" value="Rossmann-like_a/b/a_fold"/>
</dbReference>
<dbReference type="PANTHER" id="PTHR43097:SF5">
    <property type="entry name" value="GLUTAMATE--TRNA LIGASE"/>
    <property type="match status" value="1"/>
</dbReference>
<dbReference type="FunFam" id="3.40.50.620:FF:000037">
    <property type="entry name" value="Glutamine--tRNA ligase cytoplasmic"/>
    <property type="match status" value="1"/>
</dbReference>
<dbReference type="PANTHER" id="PTHR43097">
    <property type="entry name" value="GLUTAMINE-TRNA LIGASE"/>
    <property type="match status" value="1"/>
</dbReference>
<keyword evidence="6 9" id="KW-0648">Protein biosynthesis</keyword>
<dbReference type="InterPro" id="IPR004514">
    <property type="entry name" value="Gln-tRNA-synth"/>
</dbReference>
<keyword evidence="2" id="KW-0963">Cytoplasm</keyword>
<evidence type="ECO:0000313" key="13">
    <source>
        <dbReference type="EMBL" id="CAD9550162.1"/>
    </source>
</evidence>
<keyword evidence="4 9" id="KW-0547">Nucleotide-binding</keyword>
<comment type="similarity">
    <text evidence="9">Belongs to the class-I aminoacyl-tRNA synthetase family.</text>
</comment>
<dbReference type="InterPro" id="IPR000924">
    <property type="entry name" value="Glu/Gln-tRNA-synth"/>
</dbReference>
<comment type="catalytic activity">
    <reaction evidence="8">
        <text>tRNA(Gln) + L-glutamine + ATP = L-glutaminyl-tRNA(Gln) + AMP + diphosphate</text>
        <dbReference type="Rhea" id="RHEA:20121"/>
        <dbReference type="Rhea" id="RHEA-COMP:9662"/>
        <dbReference type="Rhea" id="RHEA-COMP:9681"/>
        <dbReference type="ChEBI" id="CHEBI:30616"/>
        <dbReference type="ChEBI" id="CHEBI:33019"/>
        <dbReference type="ChEBI" id="CHEBI:58359"/>
        <dbReference type="ChEBI" id="CHEBI:78442"/>
        <dbReference type="ChEBI" id="CHEBI:78521"/>
        <dbReference type="ChEBI" id="CHEBI:456215"/>
        <dbReference type="EC" id="6.1.1.18"/>
    </reaction>
</comment>
<dbReference type="CDD" id="cd00807">
    <property type="entry name" value="GlnRS_core"/>
    <property type="match status" value="1"/>
</dbReference>
<feature type="domain" description="Glutamyl/glutaminyl-tRNA synthetase class Ib catalytic" evidence="10">
    <location>
        <begin position="89"/>
        <end position="401"/>
    </location>
</feature>
<dbReference type="InterPro" id="IPR020059">
    <property type="entry name" value="Glu/Gln-tRNA-synth_Ib_codon-bd"/>
</dbReference>
<dbReference type="EMBL" id="HBGU01082725">
    <property type="protein sequence ID" value="CAD9550162.1"/>
    <property type="molecule type" value="Transcribed_RNA"/>
</dbReference>
<keyword evidence="3 9" id="KW-0436">Ligase</keyword>
<reference evidence="13" key="1">
    <citation type="submission" date="2021-01" db="EMBL/GenBank/DDBJ databases">
        <authorList>
            <person name="Corre E."/>
            <person name="Pelletier E."/>
            <person name="Niang G."/>
            <person name="Scheremetjew M."/>
            <person name="Finn R."/>
            <person name="Kale V."/>
            <person name="Holt S."/>
            <person name="Cochrane G."/>
            <person name="Meng A."/>
            <person name="Brown T."/>
            <person name="Cohen L."/>
        </authorList>
    </citation>
    <scope>NUCLEOTIDE SEQUENCE</scope>
    <source>
        <strain evidence="13">UTEX LB 985</strain>
    </source>
</reference>
<dbReference type="Pfam" id="PF20974">
    <property type="entry name" value="tRNA-synt_1c_C2"/>
    <property type="match status" value="1"/>
</dbReference>
<dbReference type="InterPro" id="IPR020058">
    <property type="entry name" value="Glu/Gln-tRNA-synth_Ib_cat-dom"/>
</dbReference>
<organism evidence="13">
    <name type="scientific">Haptolina brevifila</name>
    <dbReference type="NCBI Taxonomy" id="156173"/>
    <lineage>
        <taxon>Eukaryota</taxon>
        <taxon>Haptista</taxon>
        <taxon>Haptophyta</taxon>
        <taxon>Prymnesiophyceae</taxon>
        <taxon>Prymnesiales</taxon>
        <taxon>Prymnesiaceae</taxon>
        <taxon>Haptolina</taxon>
    </lineage>
</organism>
<dbReference type="NCBIfam" id="TIGR00440">
    <property type="entry name" value="glnS"/>
    <property type="match status" value="1"/>
</dbReference>
<keyword evidence="5 9" id="KW-0067">ATP-binding</keyword>
<protein>
    <recommendedName>
        <fullName evidence="1">glutamine--tRNA ligase</fullName>
        <ecNumber evidence="1">6.1.1.18</ecNumber>
    </recommendedName>
</protein>
<dbReference type="HAMAP" id="MF_00126">
    <property type="entry name" value="Gln_tRNA_synth"/>
    <property type="match status" value="1"/>
</dbReference>
<evidence type="ECO:0000256" key="9">
    <source>
        <dbReference type="RuleBase" id="RU363037"/>
    </source>
</evidence>
<evidence type="ECO:0000259" key="10">
    <source>
        <dbReference type="Pfam" id="PF00749"/>
    </source>
</evidence>
<dbReference type="GO" id="GO:0004819">
    <property type="term" value="F:glutamine-tRNA ligase activity"/>
    <property type="evidence" value="ECO:0007669"/>
    <property type="project" value="UniProtKB-EC"/>
</dbReference>
<evidence type="ECO:0000256" key="1">
    <source>
        <dbReference type="ARBA" id="ARBA00012836"/>
    </source>
</evidence>
<dbReference type="InterPro" id="IPR049437">
    <property type="entry name" value="tRNA-synt_1c_C2"/>
</dbReference>
<feature type="domain" description="tRNA synthetases class I (E and Q) anti-codon binding" evidence="12">
    <location>
        <begin position="519"/>
        <end position="595"/>
    </location>
</feature>
<dbReference type="InterPro" id="IPR001412">
    <property type="entry name" value="aa-tRNA-synth_I_CS"/>
</dbReference>
<dbReference type="GO" id="GO:0006425">
    <property type="term" value="P:glutaminyl-tRNA aminoacylation"/>
    <property type="evidence" value="ECO:0007669"/>
    <property type="project" value="InterPro"/>
</dbReference>
<dbReference type="InterPro" id="IPR022861">
    <property type="entry name" value="Gln_tRNA_ligase_bac"/>
</dbReference>
<evidence type="ECO:0000256" key="4">
    <source>
        <dbReference type="ARBA" id="ARBA00022741"/>
    </source>
</evidence>
<evidence type="ECO:0000259" key="11">
    <source>
        <dbReference type="Pfam" id="PF03950"/>
    </source>
</evidence>
<keyword evidence="7 9" id="KW-0030">Aminoacyl-tRNA synthetase</keyword>
<evidence type="ECO:0000256" key="3">
    <source>
        <dbReference type="ARBA" id="ARBA00022598"/>
    </source>
</evidence>
<dbReference type="GO" id="GO:0005829">
    <property type="term" value="C:cytosol"/>
    <property type="evidence" value="ECO:0007669"/>
    <property type="project" value="TreeGrafter"/>
</dbReference>
<evidence type="ECO:0000256" key="6">
    <source>
        <dbReference type="ARBA" id="ARBA00022917"/>
    </source>
</evidence>
<evidence type="ECO:0000259" key="12">
    <source>
        <dbReference type="Pfam" id="PF20974"/>
    </source>
</evidence>
<feature type="domain" description="Glutamyl/glutaminyl-tRNA synthetase class Ib anti-codon binding" evidence="11">
    <location>
        <begin position="404"/>
        <end position="504"/>
    </location>
</feature>
<dbReference type="SUPFAM" id="SSF50715">
    <property type="entry name" value="Ribosomal protein L25-like"/>
    <property type="match status" value="1"/>
</dbReference>
<evidence type="ECO:0000256" key="2">
    <source>
        <dbReference type="ARBA" id="ARBA00022490"/>
    </source>
</evidence>